<dbReference type="EMBL" id="FNBE01000002">
    <property type="protein sequence ID" value="SDE84993.1"/>
    <property type="molecule type" value="Genomic_DNA"/>
</dbReference>
<sequence>MFSALAESMSDTTSVVEILRRVLGAASALVPTADLVGVSLADAEGGFHSPIRGDALVTRLDELQLRFGEGPCVAATRATGPGIVYSPDVRADPLLGRWGSAAARAGINAALAVGLFPHSAPPRAGALSFYSHRAHGLDSADRDVAVILAAHVGAALVMARATSAAEARSAHLETALATRDVIGQAKGILMERQGIGADEAFATLRSASQRMNVKLADVARTLVDRRRDR</sequence>
<evidence type="ECO:0000256" key="4">
    <source>
        <dbReference type="ARBA" id="ARBA00023163"/>
    </source>
</evidence>
<dbReference type="AlphaFoldDB" id="A0A1G7GA69"/>
<dbReference type="InterPro" id="IPR029016">
    <property type="entry name" value="GAF-like_dom_sf"/>
</dbReference>
<organism evidence="6 7">
    <name type="scientific">Pseudonocardia oroxyli</name>
    <dbReference type="NCBI Taxonomy" id="366584"/>
    <lineage>
        <taxon>Bacteria</taxon>
        <taxon>Bacillati</taxon>
        <taxon>Actinomycetota</taxon>
        <taxon>Actinomycetes</taxon>
        <taxon>Pseudonocardiales</taxon>
        <taxon>Pseudonocardiaceae</taxon>
        <taxon>Pseudonocardia</taxon>
    </lineage>
</organism>
<evidence type="ECO:0000256" key="1">
    <source>
        <dbReference type="ARBA" id="ARBA00022679"/>
    </source>
</evidence>
<feature type="domain" description="ANTAR" evidence="5">
    <location>
        <begin position="162"/>
        <end position="223"/>
    </location>
</feature>
<dbReference type="Pfam" id="PF03861">
    <property type="entry name" value="ANTAR"/>
    <property type="match status" value="1"/>
</dbReference>
<dbReference type="InterPro" id="IPR036388">
    <property type="entry name" value="WH-like_DNA-bd_sf"/>
</dbReference>
<dbReference type="GO" id="GO:0016301">
    <property type="term" value="F:kinase activity"/>
    <property type="evidence" value="ECO:0007669"/>
    <property type="project" value="UniProtKB-KW"/>
</dbReference>
<dbReference type="Proteomes" id="UP000198967">
    <property type="component" value="Unassembled WGS sequence"/>
</dbReference>
<dbReference type="InterPro" id="IPR012074">
    <property type="entry name" value="GAF_ANTAR"/>
</dbReference>
<name>A0A1G7GA69_PSEOR</name>
<reference evidence="6 7" key="1">
    <citation type="submission" date="2016-10" db="EMBL/GenBank/DDBJ databases">
        <authorList>
            <person name="de Groot N.N."/>
        </authorList>
    </citation>
    <scope>NUCLEOTIDE SEQUENCE [LARGE SCALE GENOMIC DNA]</scope>
    <source>
        <strain evidence="6 7">CGMCC 4.3143</strain>
    </source>
</reference>
<gene>
    <name evidence="6" type="ORF">SAMN05216377_102273</name>
</gene>
<dbReference type="SUPFAM" id="SSF52172">
    <property type="entry name" value="CheY-like"/>
    <property type="match status" value="1"/>
</dbReference>
<protein>
    <submittedName>
        <fullName evidence="6">GAF domain-containing protein</fullName>
    </submittedName>
</protein>
<dbReference type="STRING" id="366584.SAMN05216377_102273"/>
<dbReference type="PIRSF" id="PIRSF036625">
    <property type="entry name" value="GAF_ANTAR"/>
    <property type="match status" value="1"/>
</dbReference>
<dbReference type="InterPro" id="IPR003018">
    <property type="entry name" value="GAF"/>
</dbReference>
<evidence type="ECO:0000256" key="3">
    <source>
        <dbReference type="ARBA" id="ARBA00023015"/>
    </source>
</evidence>
<keyword evidence="4" id="KW-0804">Transcription</keyword>
<dbReference type="PROSITE" id="PS50921">
    <property type="entry name" value="ANTAR"/>
    <property type="match status" value="1"/>
</dbReference>
<evidence type="ECO:0000256" key="2">
    <source>
        <dbReference type="ARBA" id="ARBA00022777"/>
    </source>
</evidence>
<keyword evidence="2" id="KW-0418">Kinase</keyword>
<accession>A0A1G7GA69</accession>
<dbReference type="Pfam" id="PF13185">
    <property type="entry name" value="GAF_2"/>
    <property type="match status" value="1"/>
</dbReference>
<evidence type="ECO:0000259" key="5">
    <source>
        <dbReference type="PROSITE" id="PS50921"/>
    </source>
</evidence>
<dbReference type="SMART" id="SM01012">
    <property type="entry name" value="ANTAR"/>
    <property type="match status" value="1"/>
</dbReference>
<dbReference type="SUPFAM" id="SSF55781">
    <property type="entry name" value="GAF domain-like"/>
    <property type="match status" value="1"/>
</dbReference>
<evidence type="ECO:0000313" key="6">
    <source>
        <dbReference type="EMBL" id="SDE84993.1"/>
    </source>
</evidence>
<dbReference type="InterPro" id="IPR011006">
    <property type="entry name" value="CheY-like_superfamily"/>
</dbReference>
<proteinExistence type="predicted"/>
<dbReference type="InterPro" id="IPR005561">
    <property type="entry name" value="ANTAR"/>
</dbReference>
<keyword evidence="7" id="KW-1185">Reference proteome</keyword>
<evidence type="ECO:0000313" key="7">
    <source>
        <dbReference type="Proteomes" id="UP000198967"/>
    </source>
</evidence>
<dbReference type="Gene3D" id="3.30.450.40">
    <property type="match status" value="1"/>
</dbReference>
<keyword evidence="1" id="KW-0808">Transferase</keyword>
<keyword evidence="3" id="KW-0805">Transcription regulation</keyword>
<dbReference type="Gene3D" id="1.10.10.10">
    <property type="entry name" value="Winged helix-like DNA-binding domain superfamily/Winged helix DNA-binding domain"/>
    <property type="match status" value="1"/>
</dbReference>
<dbReference type="GO" id="GO:0003723">
    <property type="term" value="F:RNA binding"/>
    <property type="evidence" value="ECO:0007669"/>
    <property type="project" value="InterPro"/>
</dbReference>